<evidence type="ECO:0000256" key="3">
    <source>
        <dbReference type="ARBA" id="ARBA00022692"/>
    </source>
</evidence>
<protein>
    <submittedName>
        <fullName evidence="8">EamA domain-containing membrane protein RarD</fullName>
    </submittedName>
</protein>
<keyword evidence="5 6" id="KW-0472">Membrane</keyword>
<feature type="transmembrane region" description="Helical" evidence="6">
    <location>
        <begin position="123"/>
        <end position="140"/>
    </location>
</feature>
<proteinExistence type="predicted"/>
<feature type="transmembrane region" description="Helical" evidence="6">
    <location>
        <begin position="147"/>
        <end position="165"/>
    </location>
</feature>
<keyword evidence="4 6" id="KW-1133">Transmembrane helix</keyword>
<keyword evidence="2" id="KW-1003">Cell membrane</keyword>
<dbReference type="PANTHER" id="PTHR32322">
    <property type="entry name" value="INNER MEMBRANE TRANSPORTER"/>
    <property type="match status" value="1"/>
</dbReference>
<dbReference type="Gene3D" id="1.10.3730.20">
    <property type="match status" value="1"/>
</dbReference>
<feature type="transmembrane region" description="Helical" evidence="6">
    <location>
        <begin position="25"/>
        <end position="51"/>
    </location>
</feature>
<evidence type="ECO:0000259" key="7">
    <source>
        <dbReference type="Pfam" id="PF00892"/>
    </source>
</evidence>
<feature type="transmembrane region" description="Helical" evidence="6">
    <location>
        <begin position="207"/>
        <end position="226"/>
    </location>
</feature>
<feature type="transmembrane region" description="Helical" evidence="6">
    <location>
        <begin position="268"/>
        <end position="288"/>
    </location>
</feature>
<evidence type="ECO:0000256" key="4">
    <source>
        <dbReference type="ARBA" id="ARBA00022989"/>
    </source>
</evidence>
<feature type="transmembrane region" description="Helical" evidence="6">
    <location>
        <begin position="238"/>
        <end position="261"/>
    </location>
</feature>
<dbReference type="SUPFAM" id="SSF103481">
    <property type="entry name" value="Multidrug resistance efflux transporter EmrE"/>
    <property type="match status" value="2"/>
</dbReference>
<accession>A0A1A7BVZ6</accession>
<evidence type="ECO:0000256" key="6">
    <source>
        <dbReference type="SAM" id="Phobius"/>
    </source>
</evidence>
<dbReference type="InterPro" id="IPR037185">
    <property type="entry name" value="EmrE-like"/>
</dbReference>
<keyword evidence="9" id="KW-1185">Reference proteome</keyword>
<reference evidence="8 9" key="1">
    <citation type="submission" date="2016-04" db="EMBL/GenBank/DDBJ databases">
        <title>Draft genome sequence of Janthinobacterium psychrotolerans sp. nov., isolated from freshwater sediments in Denmark.</title>
        <authorList>
            <person name="Gong X."/>
            <person name="Skrivergaard S."/>
            <person name="Korsgaard B.S."/>
            <person name="Schreiber L."/>
            <person name="Marshall I.P."/>
            <person name="Finster K."/>
            <person name="Schramm A."/>
        </authorList>
    </citation>
    <scope>NUCLEOTIDE SEQUENCE [LARGE SCALE GENOMIC DNA]</scope>
    <source>
        <strain evidence="8 9">S3-2</strain>
    </source>
</reference>
<comment type="subcellular location">
    <subcellularLocation>
        <location evidence="1">Cell membrane</location>
        <topology evidence="1">Multi-pass membrane protein</topology>
    </subcellularLocation>
</comment>
<feature type="transmembrane region" description="Helical" evidence="6">
    <location>
        <begin position="57"/>
        <end position="80"/>
    </location>
</feature>
<organism evidence="8 9">
    <name type="scientific">Janthinobacterium psychrotolerans</name>
    <dbReference type="NCBI Taxonomy" id="1747903"/>
    <lineage>
        <taxon>Bacteria</taxon>
        <taxon>Pseudomonadati</taxon>
        <taxon>Pseudomonadota</taxon>
        <taxon>Betaproteobacteria</taxon>
        <taxon>Burkholderiales</taxon>
        <taxon>Oxalobacteraceae</taxon>
        <taxon>Janthinobacterium</taxon>
    </lineage>
</organism>
<gene>
    <name evidence="8" type="ORF">ASR47_1003345</name>
</gene>
<dbReference type="AlphaFoldDB" id="A0A1A7BVZ6"/>
<feature type="domain" description="EamA" evidence="7">
    <location>
        <begin position="29"/>
        <end position="163"/>
    </location>
</feature>
<dbReference type="GO" id="GO:0005886">
    <property type="term" value="C:plasma membrane"/>
    <property type="evidence" value="ECO:0007669"/>
    <property type="project" value="UniProtKB-SubCell"/>
</dbReference>
<evidence type="ECO:0000313" key="9">
    <source>
        <dbReference type="Proteomes" id="UP000092713"/>
    </source>
</evidence>
<dbReference type="PANTHER" id="PTHR32322:SF18">
    <property type="entry name" value="S-ADENOSYLMETHIONINE_S-ADENOSYLHOMOCYSTEINE TRANSPORTER"/>
    <property type="match status" value="1"/>
</dbReference>
<keyword evidence="3 6" id="KW-0812">Transmembrane</keyword>
<name>A0A1A7BVZ6_9BURK</name>
<feature type="domain" description="EamA" evidence="7">
    <location>
        <begin position="177"/>
        <end position="311"/>
    </location>
</feature>
<feature type="transmembrane region" description="Helical" evidence="6">
    <location>
        <begin position="171"/>
        <end position="195"/>
    </location>
</feature>
<dbReference type="InterPro" id="IPR000620">
    <property type="entry name" value="EamA_dom"/>
</dbReference>
<evidence type="ECO:0000256" key="2">
    <source>
        <dbReference type="ARBA" id="ARBA00022475"/>
    </source>
</evidence>
<dbReference type="Pfam" id="PF00892">
    <property type="entry name" value="EamA"/>
    <property type="match status" value="2"/>
</dbReference>
<dbReference type="InterPro" id="IPR050638">
    <property type="entry name" value="AA-Vitamin_Transporters"/>
</dbReference>
<sequence>MFCFCHYNLVMSTSPAAPSTIPRSVYLGGLAIAVGGAVLFSTKAIVAKLLYQYPVDAVTVIAFRMIFSFPVFAVIACWQMRTEPPLSWRDRWQLVGLGLVGYYLSSYFDFLGLQYISVGLERLILFLTPTFVLLISTVYFKHAISRLQWLALLTSYCGIVLVFVHDLQSGASNIVLGSTLVLGSACSYAVYLLGSGELVKRIGATRLVSYAMCVASVACIAQFFILRPVGMLIQPTPVYGWSLVNGIFCTVLPVFMTMIAVERIGAPVASQAGMIGPVSTLFLGAMILDEPITGWQLAGTGLVLAGIYLLSKKK</sequence>
<evidence type="ECO:0000313" key="8">
    <source>
        <dbReference type="EMBL" id="OBV37682.1"/>
    </source>
</evidence>
<dbReference type="STRING" id="1747903.ASR47_1003345"/>
<dbReference type="Proteomes" id="UP000092713">
    <property type="component" value="Unassembled WGS sequence"/>
</dbReference>
<feature type="transmembrane region" description="Helical" evidence="6">
    <location>
        <begin position="294"/>
        <end position="311"/>
    </location>
</feature>
<dbReference type="EMBL" id="LOCQ01000060">
    <property type="protein sequence ID" value="OBV37682.1"/>
    <property type="molecule type" value="Genomic_DNA"/>
</dbReference>
<comment type="caution">
    <text evidence="8">The sequence shown here is derived from an EMBL/GenBank/DDBJ whole genome shotgun (WGS) entry which is preliminary data.</text>
</comment>
<evidence type="ECO:0000256" key="5">
    <source>
        <dbReference type="ARBA" id="ARBA00023136"/>
    </source>
</evidence>
<evidence type="ECO:0000256" key="1">
    <source>
        <dbReference type="ARBA" id="ARBA00004651"/>
    </source>
</evidence>
<dbReference type="PATRIC" id="fig|1747903.4.peg.1209"/>